<accession>A0ABU9UAQ2</accession>
<protein>
    <recommendedName>
        <fullName evidence="4">Rod shape-determining protein MreD</fullName>
    </recommendedName>
</protein>
<dbReference type="Proteomes" id="UP001466331">
    <property type="component" value="Unassembled WGS sequence"/>
</dbReference>
<feature type="transmembrane region" description="Helical" evidence="1">
    <location>
        <begin position="54"/>
        <end position="79"/>
    </location>
</feature>
<evidence type="ECO:0000313" key="2">
    <source>
        <dbReference type="EMBL" id="MEM5947739.1"/>
    </source>
</evidence>
<feature type="transmembrane region" description="Helical" evidence="1">
    <location>
        <begin position="133"/>
        <end position="154"/>
    </location>
</feature>
<keyword evidence="1" id="KW-0812">Transmembrane</keyword>
<comment type="caution">
    <text evidence="2">The sequence shown here is derived from an EMBL/GenBank/DDBJ whole genome shotgun (WGS) entry which is preliminary data.</text>
</comment>
<keyword evidence="1" id="KW-1133">Transmembrane helix</keyword>
<dbReference type="RefSeq" id="WP_420069189.1">
    <property type="nucleotide sequence ID" value="NZ_JBCHKQ010000002.1"/>
</dbReference>
<keyword evidence="3" id="KW-1185">Reference proteome</keyword>
<proteinExistence type="predicted"/>
<feature type="transmembrane region" description="Helical" evidence="1">
    <location>
        <begin position="100"/>
        <end position="121"/>
    </location>
</feature>
<organism evidence="2 3">
    <name type="scientific">Rarispira pelagica</name>
    <dbReference type="NCBI Taxonomy" id="3141764"/>
    <lineage>
        <taxon>Bacteria</taxon>
        <taxon>Pseudomonadati</taxon>
        <taxon>Spirochaetota</taxon>
        <taxon>Spirochaetia</taxon>
        <taxon>Winmispirales</taxon>
        <taxon>Winmispiraceae</taxon>
        <taxon>Rarispira</taxon>
    </lineage>
</organism>
<reference evidence="2 3" key="1">
    <citation type="submission" date="2024-03" db="EMBL/GenBank/DDBJ databases">
        <title>Ignisphaera cupida sp. nov., a hyperthermophilic hydrolytic archaeon from a hot spring of Kamchatka, and proposal of Ignisphaeraceae fam. nov.</title>
        <authorList>
            <person name="Podosokorskaya O.A."/>
            <person name="Elcheninov A.G."/>
            <person name="Maltseva A.I."/>
            <person name="Zayulina K.S."/>
            <person name="Novikov A."/>
            <person name="Merkel A.Y."/>
        </authorList>
    </citation>
    <scope>NUCLEOTIDE SEQUENCE [LARGE SCALE GENOMIC DNA]</scope>
    <source>
        <strain evidence="2 3">38H-sp</strain>
    </source>
</reference>
<gene>
    <name evidence="2" type="ORF">WKV44_04190</name>
</gene>
<keyword evidence="1" id="KW-0472">Membrane</keyword>
<evidence type="ECO:0008006" key="4">
    <source>
        <dbReference type="Google" id="ProtNLM"/>
    </source>
</evidence>
<dbReference type="EMBL" id="JBCHKQ010000002">
    <property type="protein sequence ID" value="MEM5947739.1"/>
    <property type="molecule type" value="Genomic_DNA"/>
</dbReference>
<evidence type="ECO:0000256" key="1">
    <source>
        <dbReference type="SAM" id="Phobius"/>
    </source>
</evidence>
<sequence>MREKNKDFIKFLIAAFVSVIIRRVFAGFSFSNIIPDITLITLAFIILSNKNSFFKIQLLAFSLGIVEDILSIVPMGFWGTIRLTECILLQVFSDFIETSYVSFSIGFIVLYILHFFVLFWLGELVGVSVDFPLFQNILNIFFSLTLIPLIRYLFVKLKLIDGSKWV</sequence>
<name>A0ABU9UAQ2_9SPIR</name>
<evidence type="ECO:0000313" key="3">
    <source>
        <dbReference type="Proteomes" id="UP001466331"/>
    </source>
</evidence>